<keyword evidence="1" id="KW-0812">Transmembrane</keyword>
<keyword evidence="1" id="KW-0472">Membrane</keyword>
<name>A0ABU3SMX7_9MICO</name>
<evidence type="ECO:0000313" key="3">
    <source>
        <dbReference type="EMBL" id="MDU0346026.1"/>
    </source>
</evidence>
<feature type="transmembrane region" description="Helical" evidence="1">
    <location>
        <begin position="164"/>
        <end position="184"/>
    </location>
</feature>
<gene>
    <name evidence="3" type="ORF">RWH44_09960</name>
</gene>
<accession>A0ABU3SMX7</accession>
<protein>
    <submittedName>
        <fullName evidence="3">Uncharacterized protein</fullName>
    </submittedName>
</protein>
<dbReference type="RefSeq" id="WP_316004452.1">
    <property type="nucleotide sequence ID" value="NZ_JAWDIT010000003.1"/>
</dbReference>
<evidence type="ECO:0000313" key="4">
    <source>
        <dbReference type="Proteomes" id="UP001261125"/>
    </source>
</evidence>
<keyword evidence="1" id="KW-1133">Transmembrane helix</keyword>
<reference evidence="3 4" key="1">
    <citation type="submission" date="2023-09" db="EMBL/GenBank/DDBJ databases">
        <title>Microbacterium fusihabitans sp. nov., Microbacterium phycihabitans sp. nov., and Microbacterium cervinum sp. nov., isolated from dried seaweeds of beach.</title>
        <authorList>
            <person name="Lee S.D."/>
        </authorList>
    </citation>
    <scope>NUCLEOTIDE SEQUENCE [LARGE SCALE GENOMIC DNA]</scope>
    <source>
        <strain evidence="3 4">KSW2-29</strain>
    </source>
</reference>
<feature type="transmembrane region" description="Helical" evidence="1">
    <location>
        <begin position="29"/>
        <end position="53"/>
    </location>
</feature>
<evidence type="ECO:0000256" key="2">
    <source>
        <dbReference type="SAM" id="SignalP"/>
    </source>
</evidence>
<feature type="transmembrane region" description="Helical" evidence="1">
    <location>
        <begin position="196"/>
        <end position="218"/>
    </location>
</feature>
<feature type="transmembrane region" description="Helical" evidence="1">
    <location>
        <begin position="109"/>
        <end position="131"/>
    </location>
</feature>
<dbReference type="Proteomes" id="UP001261125">
    <property type="component" value="Unassembled WGS sequence"/>
</dbReference>
<dbReference type="EMBL" id="JAWDIT010000003">
    <property type="protein sequence ID" value="MDU0346026.1"/>
    <property type="molecule type" value="Genomic_DNA"/>
</dbReference>
<organism evidence="3 4">
    <name type="scientific">Microbacterium phycohabitans</name>
    <dbReference type="NCBI Taxonomy" id="3075993"/>
    <lineage>
        <taxon>Bacteria</taxon>
        <taxon>Bacillati</taxon>
        <taxon>Actinomycetota</taxon>
        <taxon>Actinomycetes</taxon>
        <taxon>Micrococcales</taxon>
        <taxon>Microbacteriaceae</taxon>
        <taxon>Microbacterium</taxon>
    </lineage>
</organism>
<evidence type="ECO:0000256" key="1">
    <source>
        <dbReference type="SAM" id="Phobius"/>
    </source>
</evidence>
<keyword evidence="4" id="KW-1185">Reference proteome</keyword>
<feature type="transmembrane region" description="Helical" evidence="1">
    <location>
        <begin position="81"/>
        <end position="103"/>
    </location>
</feature>
<feature type="chain" id="PRO_5045646901" evidence="2">
    <location>
        <begin position="20"/>
        <end position="350"/>
    </location>
</feature>
<feature type="signal peptide" evidence="2">
    <location>
        <begin position="1"/>
        <end position="19"/>
    </location>
</feature>
<comment type="caution">
    <text evidence="3">The sequence shown here is derived from an EMBL/GenBank/DDBJ whole genome shotgun (WGS) entry which is preliminary data.</text>
</comment>
<keyword evidence="2" id="KW-0732">Signal</keyword>
<proteinExistence type="predicted"/>
<sequence>MSPRRAAIVVAIVSMPVLAASVAFLPTGGGVSLLSALGIAVGLTGAGLAMLWATRSSWEPEAAPSPRAPDRSAAHRRARRLLRVQGWVGVVGGLGIVMLSLGVSDAERATVRLGALGVGLLILGIVSIVLARTTGRERREEDAASDDEPLPAGWVLVSRRDRGALVIFLVPGLVAGVWGAWQVVPLMILTARDAPPGIVVLLGLSAIAVVAGLAVWALRQIPDVWIDAETARVRVGSRVVAGSALTSARVTATAMITGGTRSLFLILEGPEKLRVPLLLRRRGELAMNPAQRRATLALIDAAAIELPRAKEDPRGNFSRTLYPTHLDAGQARELVAHPPRSDEDLPITVG</sequence>